<evidence type="ECO:0000256" key="2">
    <source>
        <dbReference type="ARBA" id="ARBA00022980"/>
    </source>
</evidence>
<dbReference type="PATRIC" id="fig|1121439.3.peg.2872"/>
<keyword evidence="2 5" id="KW-0689">Ribosomal protein</keyword>
<dbReference type="Gene3D" id="1.20.5.1150">
    <property type="entry name" value="Ribosomal protein S8"/>
    <property type="match status" value="1"/>
</dbReference>
<comment type="similarity">
    <text evidence="1 5 6">Belongs to the bacterial ribosomal protein bS21 family.</text>
</comment>
<dbReference type="PANTHER" id="PTHR21109">
    <property type="entry name" value="MITOCHONDRIAL 28S RIBOSOMAL PROTEIN S21"/>
    <property type="match status" value="1"/>
</dbReference>
<dbReference type="EMBL" id="ATHI01000032">
    <property type="protein sequence ID" value="EPR30345.1"/>
    <property type="molecule type" value="Genomic_DNA"/>
</dbReference>
<dbReference type="Pfam" id="PF01165">
    <property type="entry name" value="Ribosomal_S21"/>
    <property type="match status" value="1"/>
</dbReference>
<sequence>MQTTSFRGAYYEEEVIPLPGVILDDSDNFDISLRRFKKQIEKAGVLSELKKRQHYEKPSVQRKKKKAAARKRLLKKMRKMNMS</sequence>
<dbReference type="NCBIfam" id="TIGR00030">
    <property type="entry name" value="S21p"/>
    <property type="match status" value="1"/>
</dbReference>
<dbReference type="Proteomes" id="UP000014975">
    <property type="component" value="Unassembled WGS sequence"/>
</dbReference>
<dbReference type="PRINTS" id="PR00976">
    <property type="entry name" value="RIBOSOMALS21"/>
</dbReference>
<accession>S7T1H8</accession>
<comment type="caution">
    <text evidence="7">The sequence shown here is derived from an EMBL/GenBank/DDBJ whole genome shotgun (WGS) entry which is preliminary data.</text>
</comment>
<dbReference type="InterPro" id="IPR001911">
    <property type="entry name" value="Ribosomal_bS21"/>
</dbReference>
<evidence type="ECO:0000256" key="3">
    <source>
        <dbReference type="ARBA" id="ARBA00023274"/>
    </source>
</evidence>
<dbReference type="AlphaFoldDB" id="S7T1H8"/>
<keyword evidence="3 5" id="KW-0687">Ribonucleoprotein</keyword>
<evidence type="ECO:0000313" key="8">
    <source>
        <dbReference type="Proteomes" id="UP000014975"/>
    </source>
</evidence>
<dbReference type="HAMAP" id="MF_00358">
    <property type="entry name" value="Ribosomal_bS21"/>
    <property type="match status" value="1"/>
</dbReference>
<evidence type="ECO:0000256" key="4">
    <source>
        <dbReference type="ARBA" id="ARBA00035135"/>
    </source>
</evidence>
<evidence type="ECO:0000256" key="1">
    <source>
        <dbReference type="ARBA" id="ARBA00006640"/>
    </source>
</evidence>
<keyword evidence="8" id="KW-1185">Reference proteome</keyword>
<dbReference type="STRING" id="1121439.dsat_1485"/>
<protein>
    <recommendedName>
        <fullName evidence="4 5">Small ribosomal subunit protein bS21</fullName>
    </recommendedName>
</protein>
<evidence type="ECO:0000256" key="5">
    <source>
        <dbReference type="HAMAP-Rule" id="MF_00358"/>
    </source>
</evidence>
<dbReference type="GO" id="GO:0005840">
    <property type="term" value="C:ribosome"/>
    <property type="evidence" value="ECO:0007669"/>
    <property type="project" value="UniProtKB-KW"/>
</dbReference>
<reference evidence="7 8" key="1">
    <citation type="journal article" date="2013" name="Genome Announc.">
        <title>Draft genome sequences for three mercury-methylating, sulfate-reducing bacteria.</title>
        <authorList>
            <person name="Brown S.D."/>
            <person name="Hurt R.A.Jr."/>
            <person name="Gilmour C.C."/>
            <person name="Elias D.A."/>
        </authorList>
    </citation>
    <scope>NUCLEOTIDE SEQUENCE [LARGE SCALE GENOMIC DNA]</scope>
    <source>
        <strain evidence="7 8">DSM 16529</strain>
    </source>
</reference>
<organism evidence="7 8">
    <name type="scientific">Alkalidesulfovibrio alkalitolerans DSM 16529</name>
    <dbReference type="NCBI Taxonomy" id="1121439"/>
    <lineage>
        <taxon>Bacteria</taxon>
        <taxon>Pseudomonadati</taxon>
        <taxon>Thermodesulfobacteriota</taxon>
        <taxon>Desulfovibrionia</taxon>
        <taxon>Desulfovibrionales</taxon>
        <taxon>Desulfovibrionaceae</taxon>
        <taxon>Alkalidesulfovibrio</taxon>
    </lineage>
</organism>
<dbReference type="GO" id="GO:1990904">
    <property type="term" value="C:ribonucleoprotein complex"/>
    <property type="evidence" value="ECO:0007669"/>
    <property type="project" value="UniProtKB-KW"/>
</dbReference>
<dbReference type="GO" id="GO:0006412">
    <property type="term" value="P:translation"/>
    <property type="evidence" value="ECO:0007669"/>
    <property type="project" value="UniProtKB-UniRule"/>
</dbReference>
<evidence type="ECO:0000313" key="7">
    <source>
        <dbReference type="EMBL" id="EPR30345.1"/>
    </source>
</evidence>
<proteinExistence type="inferred from homology"/>
<dbReference type="InterPro" id="IPR038380">
    <property type="entry name" value="Ribosomal_bS21_sf"/>
</dbReference>
<dbReference type="GO" id="GO:0003735">
    <property type="term" value="F:structural constituent of ribosome"/>
    <property type="evidence" value="ECO:0007669"/>
    <property type="project" value="InterPro"/>
</dbReference>
<gene>
    <name evidence="5" type="primary">rpsU</name>
    <name evidence="7" type="ORF">dsat_1485</name>
</gene>
<dbReference type="eggNOG" id="COG0828">
    <property type="taxonomic scope" value="Bacteria"/>
</dbReference>
<evidence type="ECO:0000256" key="6">
    <source>
        <dbReference type="RuleBase" id="RU000667"/>
    </source>
</evidence>
<dbReference type="PANTHER" id="PTHR21109:SF22">
    <property type="entry name" value="SMALL RIBOSOMAL SUBUNIT PROTEIN BS21"/>
    <property type="match status" value="1"/>
</dbReference>
<name>S7T1H8_9BACT</name>